<name>A0A8B6HDT8_MYTGA</name>
<proteinExistence type="predicted"/>
<protein>
    <recommendedName>
        <fullName evidence="3">DZIP3-like HEPN domain-containing protein</fullName>
    </recommendedName>
</protein>
<dbReference type="Proteomes" id="UP000596742">
    <property type="component" value="Unassembled WGS sequence"/>
</dbReference>
<dbReference type="OrthoDB" id="6044786at2759"/>
<dbReference type="AlphaFoldDB" id="A0A8B6HDT8"/>
<evidence type="ECO:0000313" key="1">
    <source>
        <dbReference type="EMBL" id="VDI77811.1"/>
    </source>
</evidence>
<organism evidence="1 2">
    <name type="scientific">Mytilus galloprovincialis</name>
    <name type="common">Mediterranean mussel</name>
    <dbReference type="NCBI Taxonomy" id="29158"/>
    <lineage>
        <taxon>Eukaryota</taxon>
        <taxon>Metazoa</taxon>
        <taxon>Spiralia</taxon>
        <taxon>Lophotrochozoa</taxon>
        <taxon>Mollusca</taxon>
        <taxon>Bivalvia</taxon>
        <taxon>Autobranchia</taxon>
        <taxon>Pteriomorphia</taxon>
        <taxon>Mytilida</taxon>
        <taxon>Mytiloidea</taxon>
        <taxon>Mytilidae</taxon>
        <taxon>Mytilinae</taxon>
        <taxon>Mytilus</taxon>
    </lineage>
</organism>
<accession>A0A8B6HDT8</accession>
<gene>
    <name evidence="1" type="ORF">MGAL_10B038917</name>
</gene>
<sequence>MSTNTPEERELLRLYKCVVDTGTDVLTAFAKYKLLPTYNGNFKQYLNDKKHELFHLWKSRKLLCCECPPVGCNHKRTGHMPTWIFQKLYDDTGPEERTHIVRNNRTIVQVCLHKYVSRNIAIHELDFSTILFLLRNLGVLSQNETASLDLITTTRSQICQAYSMNSFTMAFLNTTWTKLENALVDLVDPPFKRIIRNDIKQLREADLKKERITELMKNVEEVKLIVSIFKDNALNILLK</sequence>
<comment type="caution">
    <text evidence="1">The sequence shown here is derived from an EMBL/GenBank/DDBJ whole genome shotgun (WGS) entry which is preliminary data.</text>
</comment>
<evidence type="ECO:0008006" key="3">
    <source>
        <dbReference type="Google" id="ProtNLM"/>
    </source>
</evidence>
<reference evidence="1" key="1">
    <citation type="submission" date="2018-11" db="EMBL/GenBank/DDBJ databases">
        <authorList>
            <person name="Alioto T."/>
            <person name="Alioto T."/>
        </authorList>
    </citation>
    <scope>NUCLEOTIDE SEQUENCE</scope>
</reference>
<evidence type="ECO:0000313" key="2">
    <source>
        <dbReference type="Proteomes" id="UP000596742"/>
    </source>
</evidence>
<keyword evidence="2" id="KW-1185">Reference proteome</keyword>
<dbReference type="EMBL" id="UYJE01009887">
    <property type="protein sequence ID" value="VDI77811.1"/>
    <property type="molecule type" value="Genomic_DNA"/>
</dbReference>